<comment type="catalytic activity">
    <reaction evidence="9">
        <text>L-aspartate + H(+) = beta-alanine + CO2</text>
        <dbReference type="Rhea" id="RHEA:19497"/>
        <dbReference type="ChEBI" id="CHEBI:15378"/>
        <dbReference type="ChEBI" id="CHEBI:16526"/>
        <dbReference type="ChEBI" id="CHEBI:29991"/>
        <dbReference type="ChEBI" id="CHEBI:57966"/>
        <dbReference type="EC" id="4.1.1.11"/>
    </reaction>
</comment>
<comment type="similarity">
    <text evidence="9">Belongs to the PanD family.</text>
</comment>
<comment type="caution">
    <text evidence="14">The sequence shown here is derived from an EMBL/GenBank/DDBJ whole genome shotgun (WGS) entry which is preliminary data.</text>
</comment>
<protein>
    <recommendedName>
        <fullName evidence="9">Aspartate 1-decarboxylase</fullName>
        <ecNumber evidence="9">4.1.1.11</ecNumber>
    </recommendedName>
    <alternativeName>
        <fullName evidence="9">Aspartate alpha-decarboxylase</fullName>
    </alternativeName>
    <component>
        <recommendedName>
            <fullName evidence="9">Aspartate 1-decarboxylase beta chain</fullName>
        </recommendedName>
    </component>
    <component>
        <recommendedName>
            <fullName evidence="9">Aspartate 1-decarboxylase alpha chain</fullName>
        </recommendedName>
    </component>
</protein>
<comment type="PTM">
    <text evidence="9 12">Is synthesized initially as an inactive proenzyme, which is activated by self-cleavage at a specific serine bond to produce a beta-subunit with a hydroxyl group at its C-terminus and an alpha-subunit with a pyruvoyl group at its N-terminus.</text>
</comment>
<evidence type="ECO:0000256" key="11">
    <source>
        <dbReference type="PIRSR" id="PIRSR006246-2"/>
    </source>
</evidence>
<evidence type="ECO:0000256" key="13">
    <source>
        <dbReference type="PIRSR" id="PIRSR006246-5"/>
    </source>
</evidence>
<keyword evidence="5 9" id="KW-0865">Zymogen</keyword>
<dbReference type="UniPathway" id="UPA00028">
    <property type="reaction ID" value="UER00002"/>
</dbReference>
<keyword evidence="1 9" id="KW-0963">Cytoplasm</keyword>
<dbReference type="Gene3D" id="2.40.40.20">
    <property type="match status" value="1"/>
</dbReference>
<reference evidence="14 15" key="1">
    <citation type="journal article" date="2019" name="Nat. Microbiol.">
        <title>Mediterranean grassland soil C-N compound turnover is dependent on rainfall and depth, and is mediated by genomically divergent microorganisms.</title>
        <authorList>
            <person name="Diamond S."/>
            <person name="Andeer P.F."/>
            <person name="Li Z."/>
            <person name="Crits-Christoph A."/>
            <person name="Burstein D."/>
            <person name="Anantharaman K."/>
            <person name="Lane K.R."/>
            <person name="Thomas B.C."/>
            <person name="Pan C."/>
            <person name="Northen T.R."/>
            <person name="Banfield J.F."/>
        </authorList>
    </citation>
    <scope>NUCLEOTIDE SEQUENCE [LARGE SCALE GENOMIC DNA]</scope>
    <source>
        <strain evidence="14">WS_6</strain>
    </source>
</reference>
<dbReference type="GO" id="GO:0004068">
    <property type="term" value="F:aspartate 1-decarboxylase activity"/>
    <property type="evidence" value="ECO:0007669"/>
    <property type="project" value="UniProtKB-UniRule"/>
</dbReference>
<name>A0A538T7R6_UNCEI</name>
<keyword evidence="7 9" id="KW-0704">Schiff base</keyword>
<dbReference type="PANTHER" id="PTHR21012">
    <property type="entry name" value="ASPARTATE 1-DECARBOXYLASE"/>
    <property type="match status" value="1"/>
</dbReference>
<evidence type="ECO:0000256" key="3">
    <source>
        <dbReference type="ARBA" id="ARBA00022793"/>
    </source>
</evidence>
<dbReference type="HAMAP" id="MF_00446">
    <property type="entry name" value="PanD"/>
    <property type="match status" value="1"/>
</dbReference>
<evidence type="ECO:0000313" key="14">
    <source>
        <dbReference type="EMBL" id="TMQ59690.1"/>
    </source>
</evidence>
<feature type="modified residue" description="Pyruvic acid (Ser)" evidence="9 12">
    <location>
        <position position="25"/>
    </location>
</feature>
<evidence type="ECO:0000256" key="10">
    <source>
        <dbReference type="PIRSR" id="PIRSR006246-1"/>
    </source>
</evidence>
<dbReference type="GO" id="GO:0006523">
    <property type="term" value="P:alanine biosynthetic process"/>
    <property type="evidence" value="ECO:0007669"/>
    <property type="project" value="InterPro"/>
</dbReference>
<comment type="subunit">
    <text evidence="9">Heterooctamer of four alpha and four beta subunits.</text>
</comment>
<sequence length="127" mass="14182">MRLAAFKSKIHRATVTEADLNYEGSVTIDADLMDAADILPHEQVQILNVNNGERFDTYAIRGARGSGVICLNGPAARLAHVGDTVIILTYALVEREELLRHVPTIVYVDERNRIRRPETIQASKERS</sequence>
<dbReference type="NCBIfam" id="TIGR00223">
    <property type="entry name" value="panD"/>
    <property type="match status" value="1"/>
</dbReference>
<dbReference type="GO" id="GO:0005829">
    <property type="term" value="C:cytosol"/>
    <property type="evidence" value="ECO:0007669"/>
    <property type="project" value="TreeGrafter"/>
</dbReference>
<keyword evidence="3 9" id="KW-0210">Decarboxylase</keyword>
<evidence type="ECO:0000256" key="9">
    <source>
        <dbReference type="HAMAP-Rule" id="MF_00446"/>
    </source>
</evidence>
<dbReference type="EMBL" id="VBOW01000020">
    <property type="protein sequence ID" value="TMQ59690.1"/>
    <property type="molecule type" value="Genomic_DNA"/>
</dbReference>
<evidence type="ECO:0000256" key="12">
    <source>
        <dbReference type="PIRSR" id="PIRSR006246-3"/>
    </source>
</evidence>
<dbReference type="GO" id="GO:0015940">
    <property type="term" value="P:pantothenate biosynthetic process"/>
    <property type="evidence" value="ECO:0007669"/>
    <property type="project" value="UniProtKB-UniRule"/>
</dbReference>
<feature type="chain" id="PRO_5023363046" description="Aspartate 1-decarboxylase beta chain" evidence="9 13">
    <location>
        <begin position="1"/>
        <end position="24"/>
    </location>
</feature>
<comment type="cofactor">
    <cofactor evidence="9 10">
        <name>pyruvate</name>
        <dbReference type="ChEBI" id="CHEBI:15361"/>
    </cofactor>
    <text evidence="9 10">Binds 1 pyruvoyl group covalently per subunit.</text>
</comment>
<feature type="chain" id="PRO_5023363047" description="Aspartate 1-decarboxylase alpha chain" evidence="9 13">
    <location>
        <begin position="25"/>
        <end position="127"/>
    </location>
</feature>
<comment type="function">
    <text evidence="9">Catalyzes the pyruvoyl-dependent decarboxylation of aspartate to produce beta-alanine.</text>
</comment>
<evidence type="ECO:0000256" key="1">
    <source>
        <dbReference type="ARBA" id="ARBA00022490"/>
    </source>
</evidence>
<evidence type="ECO:0000256" key="5">
    <source>
        <dbReference type="ARBA" id="ARBA00023145"/>
    </source>
</evidence>
<evidence type="ECO:0000313" key="15">
    <source>
        <dbReference type="Proteomes" id="UP000316852"/>
    </source>
</evidence>
<keyword evidence="8 9" id="KW-0670">Pyruvate</keyword>
<evidence type="ECO:0000256" key="7">
    <source>
        <dbReference type="ARBA" id="ARBA00023270"/>
    </source>
</evidence>
<evidence type="ECO:0000256" key="2">
    <source>
        <dbReference type="ARBA" id="ARBA00022655"/>
    </source>
</evidence>
<dbReference type="PANTHER" id="PTHR21012:SF0">
    <property type="entry name" value="ASPARTATE 1-DECARBOXYLASE"/>
    <property type="match status" value="1"/>
</dbReference>
<dbReference type="SUPFAM" id="SSF50692">
    <property type="entry name" value="ADC-like"/>
    <property type="match status" value="1"/>
</dbReference>
<proteinExistence type="inferred from homology"/>
<dbReference type="InterPro" id="IPR003190">
    <property type="entry name" value="Asp_decarbox"/>
</dbReference>
<dbReference type="EC" id="4.1.1.11" evidence="9"/>
<dbReference type="InterPro" id="IPR009010">
    <property type="entry name" value="Asp_de-COase-like_dom_sf"/>
</dbReference>
<keyword evidence="2 9" id="KW-0566">Pantothenate biosynthesis</keyword>
<comment type="pathway">
    <text evidence="9">Cofactor biosynthesis; (R)-pantothenate biosynthesis; beta-alanine from L-aspartate: step 1/1.</text>
</comment>
<evidence type="ECO:0000256" key="4">
    <source>
        <dbReference type="ARBA" id="ARBA00022813"/>
    </source>
</evidence>
<dbReference type="PIRSF" id="PIRSF006246">
    <property type="entry name" value="Asp_decarbox"/>
    <property type="match status" value="1"/>
</dbReference>
<dbReference type="Proteomes" id="UP000316852">
    <property type="component" value="Unassembled WGS sequence"/>
</dbReference>
<feature type="binding site" evidence="9 11">
    <location>
        <begin position="73"/>
        <end position="75"/>
    </location>
    <ligand>
        <name>substrate</name>
    </ligand>
</feature>
<dbReference type="AlphaFoldDB" id="A0A538T7R6"/>
<evidence type="ECO:0000256" key="8">
    <source>
        <dbReference type="ARBA" id="ARBA00023317"/>
    </source>
</evidence>
<dbReference type="Pfam" id="PF02261">
    <property type="entry name" value="Asp_decarbox"/>
    <property type="match status" value="1"/>
</dbReference>
<dbReference type="CDD" id="cd06919">
    <property type="entry name" value="Asp_decarbox"/>
    <property type="match status" value="1"/>
</dbReference>
<feature type="binding site" evidence="9 11">
    <location>
        <position position="57"/>
    </location>
    <ligand>
        <name>substrate</name>
    </ligand>
</feature>
<organism evidence="14 15">
    <name type="scientific">Eiseniibacteriota bacterium</name>
    <dbReference type="NCBI Taxonomy" id="2212470"/>
    <lineage>
        <taxon>Bacteria</taxon>
        <taxon>Candidatus Eiseniibacteriota</taxon>
    </lineage>
</organism>
<accession>A0A538T7R6</accession>
<comment type="subcellular location">
    <subcellularLocation>
        <location evidence="9">Cytoplasm</location>
    </subcellularLocation>
</comment>
<keyword evidence="6 9" id="KW-0456">Lyase</keyword>
<evidence type="ECO:0000256" key="6">
    <source>
        <dbReference type="ARBA" id="ARBA00023239"/>
    </source>
</evidence>
<feature type="active site" description="Schiff-base intermediate with substrate; via pyruvic acid" evidence="9 10">
    <location>
        <position position="25"/>
    </location>
</feature>
<keyword evidence="4 9" id="KW-0068">Autocatalytic cleavage</keyword>
<feature type="active site" description="Proton donor" evidence="9 10">
    <location>
        <position position="58"/>
    </location>
</feature>
<gene>
    <name evidence="9" type="primary">panD</name>
    <name evidence="14" type="ORF">E6K76_04150</name>
</gene>